<keyword evidence="10" id="KW-1185">Reference proteome</keyword>
<dbReference type="PROSITE" id="PS00606">
    <property type="entry name" value="KS3_1"/>
    <property type="match status" value="1"/>
</dbReference>
<reference evidence="9 10" key="1">
    <citation type="submission" date="2017-04" db="EMBL/GenBank/DDBJ databases">
        <authorList>
            <person name="Afonso C.L."/>
            <person name="Miller P.J."/>
            <person name="Scott M.A."/>
            <person name="Spackman E."/>
            <person name="Goraichik I."/>
            <person name="Dimitrov K.M."/>
            <person name="Suarez D.L."/>
            <person name="Swayne D.E."/>
        </authorList>
    </citation>
    <scope>NUCLEOTIDE SEQUENCE [LARGE SCALE GENOMIC DNA]</scope>
    <source>
        <strain evidence="9 10">USBA 355</strain>
    </source>
</reference>
<evidence type="ECO:0000256" key="6">
    <source>
        <dbReference type="SAM" id="MobiDB-lite"/>
    </source>
</evidence>
<comment type="cofactor">
    <cofactor evidence="1">
        <name>pantetheine 4'-phosphate</name>
        <dbReference type="ChEBI" id="CHEBI:47942"/>
    </cofactor>
</comment>
<dbReference type="GO" id="GO:0044550">
    <property type="term" value="P:secondary metabolite biosynthetic process"/>
    <property type="evidence" value="ECO:0007669"/>
    <property type="project" value="TreeGrafter"/>
</dbReference>
<evidence type="ECO:0000256" key="2">
    <source>
        <dbReference type="ARBA" id="ARBA00022450"/>
    </source>
</evidence>
<dbReference type="Gene3D" id="3.40.50.720">
    <property type="entry name" value="NAD(P)-binding Rossmann-like Domain"/>
    <property type="match status" value="1"/>
</dbReference>
<dbReference type="InterPro" id="IPR044894">
    <property type="entry name" value="TubC_N_sf"/>
</dbReference>
<dbReference type="SUPFAM" id="SSF56801">
    <property type="entry name" value="Acetyl-CoA synthetase-like"/>
    <property type="match status" value="2"/>
</dbReference>
<dbReference type="InterPro" id="IPR057326">
    <property type="entry name" value="KR_dom"/>
</dbReference>
<dbReference type="PROSITE" id="PS50075">
    <property type="entry name" value="CARRIER"/>
    <property type="match status" value="3"/>
</dbReference>
<dbReference type="SUPFAM" id="SSF52151">
    <property type="entry name" value="FabD/lysophospholipase-like"/>
    <property type="match status" value="1"/>
</dbReference>
<dbReference type="SUPFAM" id="SSF47336">
    <property type="entry name" value="ACP-like"/>
    <property type="match status" value="3"/>
</dbReference>
<dbReference type="InterPro" id="IPR020841">
    <property type="entry name" value="PKS_Beta-ketoAc_synthase_dom"/>
</dbReference>
<comment type="similarity">
    <text evidence="5">In the C-terminal section; belongs to the NRP synthetase family.</text>
</comment>
<dbReference type="PROSITE" id="PS00455">
    <property type="entry name" value="AMP_BINDING"/>
    <property type="match status" value="2"/>
</dbReference>
<dbReference type="SMART" id="SM00822">
    <property type="entry name" value="PKS_KR"/>
    <property type="match status" value="1"/>
</dbReference>
<dbReference type="CDD" id="cd05930">
    <property type="entry name" value="A_NRPS"/>
    <property type="match status" value="1"/>
</dbReference>
<dbReference type="InterPro" id="IPR006162">
    <property type="entry name" value="Ppantetheine_attach_site"/>
</dbReference>
<evidence type="ECO:0000256" key="3">
    <source>
        <dbReference type="ARBA" id="ARBA00022553"/>
    </source>
</evidence>
<dbReference type="Pfam" id="PF02801">
    <property type="entry name" value="Ketoacyl-synt_C"/>
    <property type="match status" value="1"/>
</dbReference>
<evidence type="ECO:0000256" key="1">
    <source>
        <dbReference type="ARBA" id="ARBA00001957"/>
    </source>
</evidence>
<feature type="domain" description="Ketosynthase family 3 (KS3)" evidence="8">
    <location>
        <begin position="2623"/>
        <end position="3047"/>
    </location>
</feature>
<dbReference type="FunFam" id="3.40.50.980:FF:000001">
    <property type="entry name" value="Non-ribosomal peptide synthetase"/>
    <property type="match status" value="1"/>
</dbReference>
<gene>
    <name evidence="9" type="ORF">SAMN05428998_101332</name>
</gene>
<dbReference type="EMBL" id="FWZX01000001">
    <property type="protein sequence ID" value="SME90667.1"/>
    <property type="molecule type" value="Genomic_DNA"/>
</dbReference>
<dbReference type="GO" id="GO:0004315">
    <property type="term" value="F:3-oxoacyl-[acyl-carrier-protein] synthase activity"/>
    <property type="evidence" value="ECO:0007669"/>
    <property type="project" value="InterPro"/>
</dbReference>
<dbReference type="SUPFAM" id="SSF52777">
    <property type="entry name" value="CoA-dependent acyltransferases"/>
    <property type="match status" value="6"/>
</dbReference>
<feature type="compositionally biased region" description="Low complexity" evidence="6">
    <location>
        <begin position="2499"/>
        <end position="2520"/>
    </location>
</feature>
<evidence type="ECO:0000259" key="7">
    <source>
        <dbReference type="PROSITE" id="PS50075"/>
    </source>
</evidence>
<dbReference type="InterPro" id="IPR001242">
    <property type="entry name" value="Condensation_dom"/>
</dbReference>
<dbReference type="Gene3D" id="3.30.300.30">
    <property type="match status" value="2"/>
</dbReference>
<dbReference type="InterPro" id="IPR013968">
    <property type="entry name" value="PKS_KR"/>
</dbReference>
<dbReference type="Pfam" id="PF00698">
    <property type="entry name" value="Acyl_transf_1"/>
    <property type="match status" value="1"/>
</dbReference>
<dbReference type="CDD" id="cd19531">
    <property type="entry name" value="LCL_NRPS-like"/>
    <property type="match status" value="1"/>
</dbReference>
<evidence type="ECO:0000256" key="5">
    <source>
        <dbReference type="ARBA" id="ARBA00029443"/>
    </source>
</evidence>
<evidence type="ECO:0000313" key="9">
    <source>
        <dbReference type="EMBL" id="SME90667.1"/>
    </source>
</evidence>
<dbReference type="InterPro" id="IPR016036">
    <property type="entry name" value="Malonyl_transacylase_ACP-bd"/>
</dbReference>
<feature type="domain" description="Carrier" evidence="7">
    <location>
        <begin position="2519"/>
        <end position="2594"/>
    </location>
</feature>
<dbReference type="InterPro" id="IPR016035">
    <property type="entry name" value="Acyl_Trfase/lysoPLipase"/>
</dbReference>
<dbReference type="SMART" id="SM00827">
    <property type="entry name" value="PKS_AT"/>
    <property type="match status" value="1"/>
</dbReference>
<dbReference type="InterPro" id="IPR042099">
    <property type="entry name" value="ANL_N_sf"/>
</dbReference>
<dbReference type="Pfam" id="PF00668">
    <property type="entry name" value="Condensation"/>
    <property type="match status" value="3"/>
</dbReference>
<dbReference type="Gene3D" id="3.30.70.3290">
    <property type="match status" value="1"/>
</dbReference>
<dbReference type="CDD" id="cd00833">
    <property type="entry name" value="PKS"/>
    <property type="match status" value="1"/>
</dbReference>
<dbReference type="Pfam" id="PF08659">
    <property type="entry name" value="KR"/>
    <property type="match status" value="1"/>
</dbReference>
<sequence>MRPLDELFAELERLGVGLEAEGGALRVRGPAGSIEPGLRAELAARKAELLQALAGTEAPALAARPDSDAPAPLTFNQRRLWFLEKLGESGSSFAMTAAWELGGTLDVAALRRALGALTRRHAILRARIEEPEDAPDGEPRLAIAPWAPPALEEDRGAPDGVQALLETEAAAPFDLARGPLFRVRLVHLAEDRRLLLVGLHHLISDRWSMGILFRDLAALMRAELTGEPAGLPALPLQFADFADWQRGHLNEATLAPELAWWQQRLAGAPADPGLPLDRPRRPLRGSRGAAHRFALPAEADLTRLAARQGATAFMAYLAVYAALLARWSGQDELVVGCPLGSRSEAQTHELIGFFVNTVALRLDLSDDPSFASLLGRAREASLEAFQHQDAPFDRIVDALKPQRQLNRNPLFQAMFVLQTAEMSGLAWPGIEARPLELPPMAPEVDLNLALEPPAAAGAPFTGYLEYDPELFEAATAERFARQFGALARAAAAAPDTPISRLPLEDGPGASWQGPERPLPDARLDRLILDRLRDRPEAPALVAADGQTIAAGVLAGRATALAGRLLDAGLEPGQPVGLCLPRGPELVAGLLGVLAAGGAFVVLPSDAPAAHLARIAETAGLTLSLADRTTADRLPAGVAPLLVEELAEAGDAPPEAPAGTHAYLCFTSGSSGSPKGIAVGRTALLNHALAAAEAFGLGEGDRVLQFAAPAFDVALEEILPSLLAGAAVVLPPAEALDSLEAFGRFLGEAGITVANLPAPFWHAWVRELAESGGRPPASLRLLVTGSDRVHRSAAEQWQALAPDVAWLSGYGPSEATVTATLFDPRRDPLPAGAATVPLGPPLANVSVHLVDPEGRPVATDLVGEIVIEGAGLADGYLGEAAAAQAFRPRLPGCPPAYWTGDLGRRRGDGSLEFVGRRDGQLKIRGMRVEPAAAEAELARLPDAGEVAVVGRPDGGGGSQLAAFVTGPADPEALRRRLAERLPAHLVPATVERLESLPRTASGKLDRRALAVRPAAPRAAGTPPAFAGERERLVAQVFAEVLERDDIGPEGNFFELGGDSIRSLQIVARARRAGLALTARTIFQHQTVAAIAAAATPLDEEPEGPPGVGPLPLTPAFGWFREHVVAGWRHFNQAVVLAVPTPLDRPALEQALAALVACHDVLRLTVEDREGAFRCAVPETGPAPALTVVELAGLDGEARAARRAEAFAAAHESLDPARGRNLAAVLLPDEGRLLLTIHHLCVDVLSWRVLLDDLEAAYEAASRGRAPRLRRPATPFRLWAERMAEAAGSADAGDLTYWLGLLAHPSDLLLPEAGTEPGLDGDGASVQLALDKAVTTDVLRNAPAAYGVRPDEVILAALLLVLRRRGGSRLRVELERNGRVSPFEDLDLSRTVGWFTSIAPLLLDQEETDLAKLLPAIARTAADSPLDGLGFGLLRYLGGSEAAVLAQLPQAQILLNFVGELTGWNAAPFRPVVEDPGPTIAAESPRSHVLELNIGVVEGGLLLYLGFPGETGCAEAAAGLLDDLAAALGEIGRAARAARAGLELPPDVEATLPLTPLQRGILLHSLHEPETYFDQLQLTLHGPLDAAALREAWRRVAARHQALRAAFRFGRDGTPVQLIHESADPQWVEKDWRRHDAAEQSRRLAALLAADRATGFDLARAPLLRLTLVRCGEARHELVWSAHHLLLDGWSVSLVMAEVAALYRAAAGGAPAGLPAAPDFARYLGWLERADEAAAAAYWRQQLAGLEPCLLAGPGLAPAGAEPAGAPSQLALGPEEAQAVEALARSCRVTVGQVIQAAWALLLGRYTGRDEAAFGLTVSGRPPELPGVESLVGMLINTLPVRVALPGGAPVETWLQDLGAQAIERAGFAGTPLPDALSAAGLSAGSLPFDSLVLIQNYPRPKALDAGGLTIELARVAEATNFPVTLVAEWPRGTAGDATTSATLVVVRDPRRLSSAAARQILGHLRHLLQAMSRDPQARLDGLSLYDGAERERRLALGRGELIEVAPALAHEILDDWAELAPDAPAAVSWDGTLSYSRLAARSDALAARLAAAGVGPGSRVALAAPRSAALVAAFMAILKAGGAVVPLDVAYPEERLRFMLEDCGAVLAITDRAHRERLPLGGLPVLLLDEPETEHRPEPPPAWSPPAIDPESPAYVIYTSGSTGRPKGVLSPHRGLRALIAAQRRVFRLGPGDRVLQFASLSFDAAVWEIVMALGAGAALHLPSREDALAGPELGAYLRSRRITAATLPPSLLAVIPEGAYPDLRLLGVAGEACPPALARRWASGRRFFNGYGPSETTVCAAIFEGGGDGASLPIGRPIPNGSAQVVDRRLEPVPPGCEGELLVGGPGVALGYLGRPGLTAERFVADPFSEVPGARLYRTGDLVRVAADGTLVFLGRIDRQVKLRGFRIEPGEVEAVLTALPGVARALAAVRADRRGEQRLLAWILPASGARPDLDALRRTLKERLPGHMVPAAVIAIEAVPLTPNGKVDWNALPGDTGSGSEEPSAPAAAAVPATGGETGETTVRRRLAALWSELLDRPAVGDDDNFFDVGGHSLLLVQLQSRLRQDFGISLPVSELFAHPTVRALARRLVEQGAAAEVAAAEAAPAPAPAAEPVEATPQASGEPIAVIGMAGRFPGAPDLEAYWDLLVEGREGLTRFDRETLRRAGVPERLIDDPAFVPVGGILDDAEAFDPAVFGLGPRDALVLDPQHRVFLECAWHALEDAGYAPGASRGRIGLFAGSAYNTWLREVLVPAGEDLAGSGGFHMVTGNDKDFLATQTAYRLDLRGPALAVQTACSTSLVAVALAVEALQDGRCEMALAGGVAISFPQEHGYLYEPEMILSPDGHCRAFAADAAGTVPGSGAGVVLLKPLARARADGDRVLAVIRGAAVNNDGADKMGFTAPGVEGQAAAIRAALAAAGLERDAVDYVETHGTGTALGDPVEVTALARAYGGRAEPLLLGSVKSNIGHADAAAGIAGLIKAVLALSRGILPASLHALPANPRIGFAAGPFEVVAEARPWPQRDRPLRAGVSAFGIGGTNAHVILEAAPAEPDEAAREPAAGPQVLPLSAQSETALQRQAATLAAHLRAHPDQRLADVAFTLQQGRAALRRRRAVVAESAAEAAAALEMPGGGITGRAAVQPPAVALLLPGQGSQHPGMGRALYAAGGVFRRELDTLSEQLRPLLGLSLAELLYGDGAAGPEALRRTEIAQPAVFAVSLALARQWQALGLTAEGLLGHSVGEYVAACLAGVFGQAEALALIVERGRLIGALPGGAMLAVNGGEAEVRALLDAPGGEGLALAAVNGPRLCVVSGPEAAVAALEARLAEAGRPGRRLQTSHAFHSPMLAPAAEALAEAVARARPKPPRERFVSNVTGRWITADEATDPGYWARHLLSAVRFADGLATLREAGIALAVECGPGQALTALARGAGLTALPSLAHAVETPAGGSRLEAAAAGLWVEGVPLDWPALHAAPRRRVSLPLYPFERRLFRPEPRKRRPVPQAAPLGKRPAMAEWFYRPGWTPAPAAEGAGLDGPWLILADAGGVAATLAERLARDGQAVTLVEAGERFENSAPGRFSVRPAEAEDFRRLLAALDAPPRRVLHLWGLDEAAPETLEERGLHALLALMQALGSALSGRRLRLDLATLGAADVTGEEALRPELAAAVGALRVLPHEYPETTVRAIDLEPAPAEARAEQLAQELALGGAETVVARRGGTRWVPGVSALPLPERPAGLRRDGLVLITGAFGGVGAALARDLAREPGMRLLLLGRQPLPGRDEWEARIADGDPLAPRLRLVRELEAAGAEVVTAALDLADGPALAEAVRAATARFGPVTGAIHAAGLADLAGVVQNRGRADTERVLAPKVAGTRALEAALAGQPLDFLVLCSTLGSFLPAAKFGQVAYAAANEFLDLAAAAIARRSGWRTVAVNWDDWVEAGMTVEAHRTWGTGLPTADDGLTAAEGAAALRRILAGREPRVAVSVRDLPAMIAEAETRFDPLAAPLPPKRAEMPEAPGAAANAVPPADADALAAELTGAFRRVLDDPELGADDSFFERGGHSLLAMKLLAFLRERFGLGLGIAAVFDHPTPRGLADEVRRQLAAREKELT</sequence>
<organism evidence="9 10">
    <name type="scientific">Tistlia consotensis USBA 355</name>
    <dbReference type="NCBI Taxonomy" id="560819"/>
    <lineage>
        <taxon>Bacteria</taxon>
        <taxon>Pseudomonadati</taxon>
        <taxon>Pseudomonadota</taxon>
        <taxon>Alphaproteobacteria</taxon>
        <taxon>Rhodospirillales</taxon>
        <taxon>Rhodovibrionaceae</taxon>
        <taxon>Tistlia</taxon>
    </lineage>
</organism>
<dbReference type="SUPFAM" id="SSF51735">
    <property type="entry name" value="NAD(P)-binding Rossmann-fold domains"/>
    <property type="match status" value="2"/>
</dbReference>
<dbReference type="InterPro" id="IPR036736">
    <property type="entry name" value="ACP-like_sf"/>
</dbReference>
<dbReference type="STRING" id="560819.SAMN05428998_101332"/>
<name>A0A1Y6BAM3_9PROT</name>
<evidence type="ECO:0000259" key="8">
    <source>
        <dbReference type="PROSITE" id="PS52004"/>
    </source>
</evidence>
<dbReference type="CDD" id="cd08953">
    <property type="entry name" value="KR_2_SDR_x"/>
    <property type="match status" value="1"/>
</dbReference>
<dbReference type="Gene3D" id="1.10.10.1830">
    <property type="entry name" value="Non-ribosomal peptide synthase, adenylation domain"/>
    <property type="match status" value="1"/>
</dbReference>
<dbReference type="InterPro" id="IPR014043">
    <property type="entry name" value="Acyl_transferase_dom"/>
</dbReference>
<dbReference type="SMART" id="SM00825">
    <property type="entry name" value="PKS_KS"/>
    <property type="match status" value="1"/>
</dbReference>
<dbReference type="GO" id="GO:0005829">
    <property type="term" value="C:cytosol"/>
    <property type="evidence" value="ECO:0007669"/>
    <property type="project" value="TreeGrafter"/>
</dbReference>
<dbReference type="GO" id="GO:0006633">
    <property type="term" value="P:fatty acid biosynthetic process"/>
    <property type="evidence" value="ECO:0007669"/>
    <property type="project" value="InterPro"/>
</dbReference>
<dbReference type="Proteomes" id="UP000192917">
    <property type="component" value="Unassembled WGS sequence"/>
</dbReference>
<dbReference type="Pfam" id="PF00109">
    <property type="entry name" value="ketoacyl-synt"/>
    <property type="match status" value="1"/>
</dbReference>
<dbReference type="Gene3D" id="1.10.1200.10">
    <property type="entry name" value="ACP-like"/>
    <property type="match status" value="3"/>
</dbReference>
<dbReference type="InterPro" id="IPR010071">
    <property type="entry name" value="AA_adenyl_dom"/>
</dbReference>
<evidence type="ECO:0000313" key="10">
    <source>
        <dbReference type="Proteomes" id="UP000192917"/>
    </source>
</evidence>
<protein>
    <submittedName>
        <fullName evidence="9">Non-ribosomal peptide synthase domain TIGR01720/amino acid adenylation domain-containing protein</fullName>
    </submittedName>
</protein>
<feature type="region of interest" description="Disordered" evidence="6">
    <location>
        <begin position="2493"/>
        <end position="2520"/>
    </location>
</feature>
<dbReference type="SUPFAM" id="SSF53901">
    <property type="entry name" value="Thiolase-like"/>
    <property type="match status" value="1"/>
</dbReference>
<dbReference type="InterPro" id="IPR023213">
    <property type="entry name" value="CAT-like_dom_sf"/>
</dbReference>
<dbReference type="PROSITE" id="PS52004">
    <property type="entry name" value="KS3_2"/>
    <property type="match status" value="1"/>
</dbReference>
<dbReference type="SUPFAM" id="SSF55048">
    <property type="entry name" value="Probable ACP-binding domain of malonyl-CoA ACP transacylase"/>
    <property type="match status" value="1"/>
</dbReference>
<keyword evidence="2" id="KW-0596">Phosphopantetheine</keyword>
<dbReference type="GO" id="GO:0031177">
    <property type="term" value="F:phosphopantetheine binding"/>
    <property type="evidence" value="ECO:0007669"/>
    <property type="project" value="InterPro"/>
</dbReference>
<dbReference type="InterPro" id="IPR020806">
    <property type="entry name" value="PKS_PP-bd"/>
</dbReference>
<keyword evidence="4" id="KW-0808">Transferase</keyword>
<dbReference type="Gene3D" id="3.40.47.10">
    <property type="match status" value="1"/>
</dbReference>
<dbReference type="Pfam" id="PF21394">
    <property type="entry name" value="Beta-ketacyl_N"/>
    <property type="match status" value="1"/>
</dbReference>
<dbReference type="InterPro" id="IPR000873">
    <property type="entry name" value="AMP-dep_synth/lig_dom"/>
</dbReference>
<dbReference type="Pfam" id="PF16197">
    <property type="entry name" value="KAsynt_C_assoc"/>
    <property type="match status" value="1"/>
</dbReference>
<dbReference type="PANTHER" id="PTHR45527:SF1">
    <property type="entry name" value="FATTY ACID SYNTHASE"/>
    <property type="match status" value="1"/>
</dbReference>
<dbReference type="InterPro" id="IPR018201">
    <property type="entry name" value="Ketoacyl_synth_AS"/>
</dbReference>
<dbReference type="Gene3D" id="3.40.50.12780">
    <property type="entry name" value="N-terminal domain of ligase-like"/>
    <property type="match status" value="2"/>
</dbReference>
<dbReference type="NCBIfam" id="TIGR01733">
    <property type="entry name" value="AA-adenyl-dom"/>
    <property type="match status" value="1"/>
</dbReference>
<dbReference type="InterPro" id="IPR001227">
    <property type="entry name" value="Ac_transferase_dom_sf"/>
</dbReference>
<feature type="domain" description="Carrier" evidence="7">
    <location>
        <begin position="4023"/>
        <end position="4098"/>
    </location>
</feature>
<dbReference type="Gene3D" id="3.30.559.30">
    <property type="entry name" value="Nonribosomal peptide synthetase, condensation domain"/>
    <property type="match status" value="3"/>
</dbReference>
<dbReference type="InterPro" id="IPR025110">
    <property type="entry name" value="AMP-bd_C"/>
</dbReference>
<dbReference type="InterPro" id="IPR036291">
    <property type="entry name" value="NAD(P)-bd_dom_sf"/>
</dbReference>
<dbReference type="InterPro" id="IPR041464">
    <property type="entry name" value="TubC_N"/>
</dbReference>
<keyword evidence="3" id="KW-0597">Phosphoprotein</keyword>
<dbReference type="PANTHER" id="PTHR45527">
    <property type="entry name" value="NONRIBOSOMAL PEPTIDE SYNTHETASE"/>
    <property type="match status" value="1"/>
</dbReference>
<dbReference type="PROSITE" id="PS00012">
    <property type="entry name" value="PHOSPHOPANTETHEINE"/>
    <property type="match status" value="1"/>
</dbReference>
<evidence type="ECO:0000256" key="4">
    <source>
        <dbReference type="ARBA" id="ARBA00022679"/>
    </source>
</evidence>
<dbReference type="InterPro" id="IPR009081">
    <property type="entry name" value="PP-bd_ACP"/>
</dbReference>
<dbReference type="Gene3D" id="3.30.559.10">
    <property type="entry name" value="Chloramphenicol acetyltransferase-like domain"/>
    <property type="match status" value="3"/>
</dbReference>
<dbReference type="InterPro" id="IPR020845">
    <property type="entry name" value="AMP-binding_CS"/>
</dbReference>
<dbReference type="RefSeq" id="WP_085120682.1">
    <property type="nucleotide sequence ID" value="NZ_FWZX01000001.1"/>
</dbReference>
<dbReference type="FunFam" id="3.40.50.12780:FF:000012">
    <property type="entry name" value="Non-ribosomal peptide synthetase"/>
    <property type="match status" value="1"/>
</dbReference>
<proteinExistence type="inferred from homology"/>
<dbReference type="FunFam" id="1.10.1200.10:FF:000005">
    <property type="entry name" value="Nonribosomal peptide synthetase 1"/>
    <property type="match status" value="1"/>
</dbReference>
<dbReference type="Pfam" id="PF18563">
    <property type="entry name" value="TubC_N"/>
    <property type="match status" value="1"/>
</dbReference>
<dbReference type="InterPro" id="IPR045851">
    <property type="entry name" value="AMP-bd_C_sf"/>
</dbReference>
<dbReference type="InterPro" id="IPR014031">
    <property type="entry name" value="Ketoacyl_synth_C"/>
</dbReference>
<accession>A0A1Y6BAM3</accession>
<feature type="region of interest" description="Disordered" evidence="6">
    <location>
        <begin position="497"/>
        <end position="516"/>
    </location>
</feature>
<dbReference type="Gene3D" id="3.40.366.10">
    <property type="entry name" value="Malonyl-Coenzyme A Acyl Carrier Protein, domain 2"/>
    <property type="match status" value="1"/>
</dbReference>
<dbReference type="Pfam" id="PF00501">
    <property type="entry name" value="AMP-binding"/>
    <property type="match status" value="2"/>
</dbReference>
<dbReference type="InterPro" id="IPR049490">
    <property type="entry name" value="C883_1060-like_KR_N"/>
</dbReference>
<dbReference type="SMART" id="SM00823">
    <property type="entry name" value="PKS_PP"/>
    <property type="match status" value="3"/>
</dbReference>
<dbReference type="InterPro" id="IPR032821">
    <property type="entry name" value="PKS_assoc"/>
</dbReference>
<dbReference type="InterPro" id="IPR014030">
    <property type="entry name" value="Ketoacyl_synth_N"/>
</dbReference>
<dbReference type="Pfam" id="PF00550">
    <property type="entry name" value="PP-binding"/>
    <property type="match status" value="3"/>
</dbReference>
<dbReference type="GO" id="GO:0043041">
    <property type="term" value="P:amino acid activation for nonribosomal peptide biosynthetic process"/>
    <property type="evidence" value="ECO:0007669"/>
    <property type="project" value="TreeGrafter"/>
</dbReference>
<dbReference type="InterPro" id="IPR016039">
    <property type="entry name" value="Thiolase-like"/>
</dbReference>
<dbReference type="Pfam" id="PF13193">
    <property type="entry name" value="AMP-binding_C"/>
    <property type="match status" value="2"/>
</dbReference>
<feature type="domain" description="Carrier" evidence="7">
    <location>
        <begin position="1023"/>
        <end position="1097"/>
    </location>
</feature>